<sequence>MKSQECDFEGDHDGVGAVGYSHTRDNLVEKERQGKAIDERAESAIGERENAGGKVHQFYFVKQHPFENLNLVSTDKIVQHRSVIERKRKIKQIDRDRLYYSLHNLRYQALILGSEDLKLLKLSMDKLCFANKVSICKAIKPGSSVGEIDNLSLHFGMLHGGNNLADERRILRKTKEAQREADPSMSMQELDQKVRWLRYAKHWQSLSSDEEREVREEIKELELAREEAITSAACKGKMWESMGSKQTIKKRVQLARGRHSSFNAEFAFIKKELKLVENDLSSLEKELMSTERIKGDADKFILEWRREKQEAV</sequence>
<evidence type="ECO:0000256" key="9">
    <source>
        <dbReference type="ARBA" id="ARBA00038080"/>
    </source>
</evidence>
<keyword evidence="8" id="KW-0472">Membrane</keyword>
<evidence type="ECO:0000256" key="10">
    <source>
        <dbReference type="SAM" id="Coils"/>
    </source>
</evidence>
<evidence type="ECO:0000256" key="1">
    <source>
        <dbReference type="ARBA" id="ARBA00004162"/>
    </source>
</evidence>
<keyword evidence="12" id="KW-1185">Reference proteome</keyword>
<comment type="subcellular location">
    <subcellularLocation>
        <location evidence="1">Cell membrane</location>
        <topology evidence="1">Single-pass membrane protein</topology>
    </subcellularLocation>
    <subcellularLocation>
        <location evidence="2">Endoplasmic reticulum membrane</location>
        <topology evidence="2">Single-pass membrane protein</topology>
    </subcellularLocation>
</comment>
<keyword evidence="3" id="KW-1003">Cell membrane</keyword>
<keyword evidence="4" id="KW-0812">Transmembrane</keyword>
<gene>
    <name evidence="11" type="ORF">ACJRO7_020714</name>
</gene>
<protein>
    <submittedName>
        <fullName evidence="11">Uncharacterized protein</fullName>
    </submittedName>
</protein>
<dbReference type="GO" id="GO:0005789">
    <property type="term" value="C:endoplasmic reticulum membrane"/>
    <property type="evidence" value="ECO:0007669"/>
    <property type="project" value="UniProtKB-SubCell"/>
</dbReference>
<dbReference type="AlphaFoldDB" id="A0ABD3KP50"/>
<evidence type="ECO:0000256" key="5">
    <source>
        <dbReference type="ARBA" id="ARBA00022824"/>
    </source>
</evidence>
<comment type="similarity">
    <text evidence="9">Belongs to the plant Proton pump-interactor protein family.</text>
</comment>
<reference evidence="11 12" key="1">
    <citation type="submission" date="2024-11" db="EMBL/GenBank/DDBJ databases">
        <title>Chromosome-level genome assembly of Eucalyptus globulus Labill. provides insights into its genome evolution.</title>
        <authorList>
            <person name="Li X."/>
        </authorList>
    </citation>
    <scope>NUCLEOTIDE SEQUENCE [LARGE SCALE GENOMIC DNA]</scope>
    <source>
        <strain evidence="11">CL2024</strain>
        <tissue evidence="11">Fresh tender leaves</tissue>
    </source>
</reference>
<evidence type="ECO:0000256" key="2">
    <source>
        <dbReference type="ARBA" id="ARBA00004389"/>
    </source>
</evidence>
<organism evidence="11 12">
    <name type="scientific">Eucalyptus globulus</name>
    <name type="common">Tasmanian blue gum</name>
    <dbReference type="NCBI Taxonomy" id="34317"/>
    <lineage>
        <taxon>Eukaryota</taxon>
        <taxon>Viridiplantae</taxon>
        <taxon>Streptophyta</taxon>
        <taxon>Embryophyta</taxon>
        <taxon>Tracheophyta</taxon>
        <taxon>Spermatophyta</taxon>
        <taxon>Magnoliopsida</taxon>
        <taxon>eudicotyledons</taxon>
        <taxon>Gunneridae</taxon>
        <taxon>Pentapetalae</taxon>
        <taxon>rosids</taxon>
        <taxon>malvids</taxon>
        <taxon>Myrtales</taxon>
        <taxon>Myrtaceae</taxon>
        <taxon>Myrtoideae</taxon>
        <taxon>Eucalypteae</taxon>
        <taxon>Eucalyptus</taxon>
    </lineage>
</organism>
<accession>A0ABD3KP50</accession>
<comment type="caution">
    <text evidence="11">The sequence shown here is derived from an EMBL/GenBank/DDBJ whole genome shotgun (WGS) entry which is preliminary data.</text>
</comment>
<keyword evidence="5" id="KW-0256">Endoplasmic reticulum</keyword>
<evidence type="ECO:0000256" key="8">
    <source>
        <dbReference type="ARBA" id="ARBA00023136"/>
    </source>
</evidence>
<keyword evidence="6" id="KW-1133">Transmembrane helix</keyword>
<name>A0ABD3KP50_EUCGL</name>
<evidence type="ECO:0000256" key="4">
    <source>
        <dbReference type="ARBA" id="ARBA00022692"/>
    </source>
</evidence>
<dbReference type="GO" id="GO:0005886">
    <property type="term" value="C:plasma membrane"/>
    <property type="evidence" value="ECO:0007669"/>
    <property type="project" value="UniProtKB-SubCell"/>
</dbReference>
<evidence type="ECO:0000256" key="6">
    <source>
        <dbReference type="ARBA" id="ARBA00022989"/>
    </source>
</evidence>
<dbReference type="EMBL" id="JBJKBG010000005">
    <property type="protein sequence ID" value="KAL3739342.1"/>
    <property type="molecule type" value="Genomic_DNA"/>
</dbReference>
<dbReference type="Proteomes" id="UP001634007">
    <property type="component" value="Unassembled WGS sequence"/>
</dbReference>
<proteinExistence type="inferred from homology"/>
<evidence type="ECO:0000256" key="3">
    <source>
        <dbReference type="ARBA" id="ARBA00022475"/>
    </source>
</evidence>
<dbReference type="InterPro" id="IPR055282">
    <property type="entry name" value="PPI1-4"/>
</dbReference>
<evidence type="ECO:0000313" key="11">
    <source>
        <dbReference type="EMBL" id="KAL3739342.1"/>
    </source>
</evidence>
<dbReference type="PANTHER" id="PTHR32219:SF16">
    <property type="entry name" value="CORE-2_I-BRANCHING BETA-1,6-N-ACETYLGLUCOSAMINYLTRANSFERASE FAMILY PROTEIN"/>
    <property type="match status" value="1"/>
</dbReference>
<evidence type="ECO:0000313" key="12">
    <source>
        <dbReference type="Proteomes" id="UP001634007"/>
    </source>
</evidence>
<dbReference type="PANTHER" id="PTHR32219">
    <property type="entry name" value="RNA-BINDING PROTEIN YLMH-RELATED"/>
    <property type="match status" value="1"/>
</dbReference>
<keyword evidence="7 10" id="KW-0175">Coiled coil</keyword>
<feature type="coiled-coil region" evidence="10">
    <location>
        <begin position="266"/>
        <end position="293"/>
    </location>
</feature>
<evidence type="ECO:0000256" key="7">
    <source>
        <dbReference type="ARBA" id="ARBA00023054"/>
    </source>
</evidence>